<evidence type="ECO:0000313" key="3">
    <source>
        <dbReference type="Proteomes" id="UP000801492"/>
    </source>
</evidence>
<dbReference type="OrthoDB" id="6618165at2759"/>
<dbReference type="EMBL" id="VTPC01089948">
    <property type="protein sequence ID" value="KAF2885477.1"/>
    <property type="molecule type" value="Genomic_DNA"/>
</dbReference>
<reference evidence="2" key="1">
    <citation type="submission" date="2019-08" db="EMBL/GenBank/DDBJ databases">
        <title>The genome of the North American firefly Photinus pyralis.</title>
        <authorList>
            <consortium name="Photinus pyralis genome working group"/>
            <person name="Fallon T.R."/>
            <person name="Sander Lower S.E."/>
            <person name="Weng J.-K."/>
        </authorList>
    </citation>
    <scope>NUCLEOTIDE SEQUENCE</scope>
    <source>
        <strain evidence="2">TRF0915ILg1</strain>
        <tissue evidence="2">Whole body</tissue>
    </source>
</reference>
<keyword evidence="1" id="KW-1133">Transmembrane helix</keyword>
<organism evidence="2 3">
    <name type="scientific">Ignelater luminosus</name>
    <name type="common">Cucubano</name>
    <name type="synonym">Pyrophorus luminosus</name>
    <dbReference type="NCBI Taxonomy" id="2038154"/>
    <lineage>
        <taxon>Eukaryota</taxon>
        <taxon>Metazoa</taxon>
        <taxon>Ecdysozoa</taxon>
        <taxon>Arthropoda</taxon>
        <taxon>Hexapoda</taxon>
        <taxon>Insecta</taxon>
        <taxon>Pterygota</taxon>
        <taxon>Neoptera</taxon>
        <taxon>Endopterygota</taxon>
        <taxon>Coleoptera</taxon>
        <taxon>Polyphaga</taxon>
        <taxon>Elateriformia</taxon>
        <taxon>Elateroidea</taxon>
        <taxon>Elateridae</taxon>
        <taxon>Agrypninae</taxon>
        <taxon>Pyrophorini</taxon>
        <taxon>Ignelater</taxon>
    </lineage>
</organism>
<feature type="transmembrane region" description="Helical" evidence="1">
    <location>
        <begin position="201"/>
        <end position="222"/>
    </location>
</feature>
<accession>A0A8K0G232</accession>
<keyword evidence="1" id="KW-0472">Membrane</keyword>
<evidence type="ECO:0000313" key="2">
    <source>
        <dbReference type="EMBL" id="KAF2885477.1"/>
    </source>
</evidence>
<keyword evidence="3" id="KW-1185">Reference proteome</keyword>
<dbReference type="AlphaFoldDB" id="A0A8K0G232"/>
<name>A0A8K0G232_IGNLU</name>
<dbReference type="Proteomes" id="UP000801492">
    <property type="component" value="Unassembled WGS sequence"/>
</dbReference>
<protein>
    <submittedName>
        <fullName evidence="2">Uncharacterized protein</fullName>
    </submittedName>
</protein>
<gene>
    <name evidence="2" type="ORF">ILUMI_20705</name>
</gene>
<evidence type="ECO:0000256" key="1">
    <source>
        <dbReference type="SAM" id="Phobius"/>
    </source>
</evidence>
<proteinExistence type="predicted"/>
<keyword evidence="1" id="KW-0812">Transmembrane</keyword>
<comment type="caution">
    <text evidence="2">The sequence shown here is derived from an EMBL/GenBank/DDBJ whole genome shotgun (WGS) entry which is preliminary data.</text>
</comment>
<sequence length="276" mass="30868">MKKAAGNESTSAIEEGNVDAVGIPCITVIVDGFWRKRSYNMNSTFMVAMQENVSTTAVENRTSLAVQQQLSPIMWDTINMYYYNRRKRIERRNPRQELRKKEKLTLTSKRHNIYYGLNAATGVTAIKLAEANSEKIKKATQLQKESGLLKEGNGLLLLNLEEYANYEIRHLEMQQHSENQNGHGIKFVGALFAVLKVLAKVGMFLVGGVALLVIGGIFTTAVCSWTQLCTITFSGFGKLNKDTVRELVTPERVANAAAFVEDAVQKYQRLQRAIDG</sequence>